<reference evidence="6" key="1">
    <citation type="submission" date="2020-05" db="EMBL/GenBank/DDBJ databases">
        <title>Identification of trans-AT polyketide cluster in two marine bacteria, producers of a novel glutaramide-containing polyketide sesbanimide D and analogs.</title>
        <authorList>
            <person name="Kacar D."/>
            <person name="Rodriguez P."/>
            <person name="Canedo L."/>
            <person name="Gonzalez E."/>
            <person name="Galan B."/>
            <person name="De La Calle F."/>
            <person name="Garcia J.L."/>
        </authorList>
    </citation>
    <scope>NUCLEOTIDE SEQUENCE</scope>
    <source>
        <strain evidence="6">PHM038</strain>
    </source>
</reference>
<evidence type="ECO:0000259" key="5">
    <source>
        <dbReference type="PROSITE" id="PS51078"/>
    </source>
</evidence>
<dbReference type="PROSITE" id="PS51078">
    <property type="entry name" value="ICLR_ED"/>
    <property type="match status" value="1"/>
</dbReference>
<proteinExistence type="predicted"/>
<dbReference type="Pfam" id="PF01614">
    <property type="entry name" value="IclR_C"/>
    <property type="match status" value="1"/>
</dbReference>
<dbReference type="InterPro" id="IPR036388">
    <property type="entry name" value="WH-like_DNA-bd_sf"/>
</dbReference>
<comment type="caution">
    <text evidence="6">The sequence shown here is derived from an EMBL/GenBank/DDBJ whole genome shotgun (WGS) entry which is preliminary data.</text>
</comment>
<dbReference type="SUPFAM" id="SSF55781">
    <property type="entry name" value="GAF domain-like"/>
    <property type="match status" value="1"/>
</dbReference>
<dbReference type="PANTHER" id="PTHR30136">
    <property type="entry name" value="HELIX-TURN-HELIX TRANSCRIPTIONAL REGULATOR, ICLR FAMILY"/>
    <property type="match status" value="1"/>
</dbReference>
<dbReference type="PANTHER" id="PTHR30136:SF33">
    <property type="entry name" value="TRANSCRIPTIONAL REGULATORY PROTEIN"/>
    <property type="match status" value="1"/>
</dbReference>
<dbReference type="Gene3D" id="3.30.450.40">
    <property type="match status" value="1"/>
</dbReference>
<evidence type="ECO:0000259" key="4">
    <source>
        <dbReference type="PROSITE" id="PS51077"/>
    </source>
</evidence>
<evidence type="ECO:0000256" key="2">
    <source>
        <dbReference type="ARBA" id="ARBA00023125"/>
    </source>
</evidence>
<dbReference type="GO" id="GO:0003677">
    <property type="term" value="F:DNA binding"/>
    <property type="evidence" value="ECO:0007669"/>
    <property type="project" value="UniProtKB-KW"/>
</dbReference>
<dbReference type="PROSITE" id="PS51077">
    <property type="entry name" value="HTH_ICLR"/>
    <property type="match status" value="1"/>
</dbReference>
<dbReference type="InterPro" id="IPR050707">
    <property type="entry name" value="HTH_MetabolicPath_Reg"/>
</dbReference>
<keyword evidence="1" id="KW-0805">Transcription regulation</keyword>
<dbReference type="SUPFAM" id="SSF46785">
    <property type="entry name" value="Winged helix' DNA-binding domain"/>
    <property type="match status" value="1"/>
</dbReference>
<dbReference type="InterPro" id="IPR014757">
    <property type="entry name" value="Tscrpt_reg_IclR_C"/>
</dbReference>
<feature type="domain" description="HTH iclR-type" evidence="4">
    <location>
        <begin position="26"/>
        <end position="88"/>
    </location>
</feature>
<dbReference type="InterPro" id="IPR029016">
    <property type="entry name" value="GAF-like_dom_sf"/>
</dbReference>
<protein>
    <submittedName>
        <fullName evidence="6">IclR family transcriptional regulator</fullName>
    </submittedName>
</protein>
<dbReference type="Gene3D" id="1.10.10.10">
    <property type="entry name" value="Winged helix-like DNA-binding domain superfamily/Winged helix DNA-binding domain"/>
    <property type="match status" value="1"/>
</dbReference>
<dbReference type="SMART" id="SM00346">
    <property type="entry name" value="HTH_ICLR"/>
    <property type="match status" value="1"/>
</dbReference>
<dbReference type="Pfam" id="PF09339">
    <property type="entry name" value="HTH_IclR"/>
    <property type="match status" value="1"/>
</dbReference>
<dbReference type="InterPro" id="IPR036390">
    <property type="entry name" value="WH_DNA-bd_sf"/>
</dbReference>
<dbReference type="AlphaFoldDB" id="A0A926S5M6"/>
<organism evidence="6 7">
    <name type="scientific">Roseibium aggregatum</name>
    <dbReference type="NCBI Taxonomy" id="187304"/>
    <lineage>
        <taxon>Bacteria</taxon>
        <taxon>Pseudomonadati</taxon>
        <taxon>Pseudomonadota</taxon>
        <taxon>Alphaproteobacteria</taxon>
        <taxon>Hyphomicrobiales</taxon>
        <taxon>Stappiaceae</taxon>
        <taxon>Roseibium</taxon>
    </lineage>
</organism>
<evidence type="ECO:0000256" key="1">
    <source>
        <dbReference type="ARBA" id="ARBA00023015"/>
    </source>
</evidence>
<dbReference type="RefSeq" id="WP_190290996.1">
    <property type="nucleotide sequence ID" value="NZ_JABFCZ010000008.1"/>
</dbReference>
<evidence type="ECO:0000313" key="7">
    <source>
        <dbReference type="Proteomes" id="UP000598467"/>
    </source>
</evidence>
<name>A0A926S5M6_9HYPH</name>
<evidence type="ECO:0000313" key="6">
    <source>
        <dbReference type="EMBL" id="MBD1546325.1"/>
    </source>
</evidence>
<sequence>MSGKRADNGHEVDAGNARFAGDRKFVVALARGLDVLRSFRPDDDMLGNLEIATRTGIPKPTVSRLTYTLTQLGYLAHVERFSKYKIAPAALALGYSALAQIGIRQIARPYMQAIADHAGASVALGAPDRRRMIYVEHCFNATALMVRLDIGSRIPLAASAMGRAYIAVLPQEKREELFEDLAWYYGDRWPGLRKNIEGACEQVARRGFSLSMGDWRQDINGIGVPLVMPDGSGIYAFNCGAAAFSLSRDRLEQDIGPRLLDAVRQIRTVLNGGAGEWQTGRNRRH</sequence>
<dbReference type="InterPro" id="IPR005471">
    <property type="entry name" value="Tscrpt_reg_IclR_N"/>
</dbReference>
<feature type="domain" description="IclR-ED" evidence="5">
    <location>
        <begin position="89"/>
        <end position="272"/>
    </location>
</feature>
<dbReference type="EMBL" id="JABFCZ010000008">
    <property type="protein sequence ID" value="MBD1546325.1"/>
    <property type="molecule type" value="Genomic_DNA"/>
</dbReference>
<gene>
    <name evidence="6" type="ORF">HK439_08630</name>
</gene>
<accession>A0A926S5M6</accession>
<dbReference type="GO" id="GO:0003700">
    <property type="term" value="F:DNA-binding transcription factor activity"/>
    <property type="evidence" value="ECO:0007669"/>
    <property type="project" value="TreeGrafter"/>
</dbReference>
<dbReference type="Proteomes" id="UP000598467">
    <property type="component" value="Unassembled WGS sequence"/>
</dbReference>
<keyword evidence="2" id="KW-0238">DNA-binding</keyword>
<evidence type="ECO:0000256" key="3">
    <source>
        <dbReference type="ARBA" id="ARBA00023163"/>
    </source>
</evidence>
<keyword evidence="3" id="KW-0804">Transcription</keyword>
<dbReference type="GO" id="GO:0045892">
    <property type="term" value="P:negative regulation of DNA-templated transcription"/>
    <property type="evidence" value="ECO:0007669"/>
    <property type="project" value="TreeGrafter"/>
</dbReference>